<feature type="chain" id="PRO_5002240150" description="DUF218 domain-containing protein" evidence="2">
    <location>
        <begin position="19"/>
        <end position="309"/>
    </location>
</feature>
<feature type="signal peptide" evidence="2">
    <location>
        <begin position="1"/>
        <end position="18"/>
    </location>
</feature>
<keyword evidence="4" id="KW-1185">Reference proteome</keyword>
<dbReference type="InterPro" id="IPR055323">
    <property type="entry name" value="C57A10.07/YOR238W"/>
</dbReference>
<evidence type="ECO:0000313" key="3">
    <source>
        <dbReference type="EMBL" id="KIW28479.1"/>
    </source>
</evidence>
<dbReference type="GO" id="GO:0005737">
    <property type="term" value="C:cytoplasm"/>
    <property type="evidence" value="ECO:0007669"/>
    <property type="project" value="TreeGrafter"/>
</dbReference>
<evidence type="ECO:0008006" key="5">
    <source>
        <dbReference type="Google" id="ProtNLM"/>
    </source>
</evidence>
<organism evidence="3 4">
    <name type="scientific">Cladophialophora immunda</name>
    <dbReference type="NCBI Taxonomy" id="569365"/>
    <lineage>
        <taxon>Eukaryota</taxon>
        <taxon>Fungi</taxon>
        <taxon>Dikarya</taxon>
        <taxon>Ascomycota</taxon>
        <taxon>Pezizomycotina</taxon>
        <taxon>Eurotiomycetes</taxon>
        <taxon>Chaetothyriomycetidae</taxon>
        <taxon>Chaetothyriales</taxon>
        <taxon>Herpotrichiellaceae</taxon>
        <taxon>Cladophialophora</taxon>
    </lineage>
</organism>
<reference evidence="3 4" key="1">
    <citation type="submission" date="2015-01" db="EMBL/GenBank/DDBJ databases">
        <title>The Genome Sequence of Cladophialophora immunda CBS83496.</title>
        <authorList>
            <consortium name="The Broad Institute Genomics Platform"/>
            <person name="Cuomo C."/>
            <person name="de Hoog S."/>
            <person name="Gorbushina A."/>
            <person name="Stielow B."/>
            <person name="Teixiera M."/>
            <person name="Abouelleil A."/>
            <person name="Chapman S.B."/>
            <person name="Priest M."/>
            <person name="Young S.K."/>
            <person name="Wortman J."/>
            <person name="Nusbaum C."/>
            <person name="Birren B."/>
        </authorList>
    </citation>
    <scope>NUCLEOTIDE SEQUENCE [LARGE SCALE GENOMIC DNA]</scope>
    <source>
        <strain evidence="3 4">CBS 83496</strain>
    </source>
</reference>
<gene>
    <name evidence="3" type="ORF">PV07_08141</name>
</gene>
<protein>
    <recommendedName>
        <fullName evidence="5">DUF218 domain-containing protein</fullName>
    </recommendedName>
</protein>
<proteinExistence type="predicted"/>
<dbReference type="OrthoDB" id="4347at2759"/>
<dbReference type="HOGENOM" id="CLU_048479_1_0_1"/>
<dbReference type="Proteomes" id="UP000054466">
    <property type="component" value="Unassembled WGS sequence"/>
</dbReference>
<sequence length="309" mass="34585">MPLQSLVPSHLIIVCCHAIYLGPGPHSASEDESNWLIEPFQAGETDTYVKHVEAGIKELARDREHAILVFSGAATKPDKTPLTEAEGYLNVALEHDLFGLETTPPTLRQRSFVDRYATDSYQNILCSLVQFPLFVQQLQSRNLTKATIPPPPTPQSAPTRTPTQNVDDDDDDEKQGGETTRTPFPTKLTIISHAFKRARFLNLHLPALRFPLQSTVYVGINPPFTPVKLAEIEEGDRLRGYGAWEKDLYGAGEGLSKKRDKRGWDGEEFRREVLERFGNGKRKGELEGLVFWDGGMSGTTLWQGSVPWE</sequence>
<dbReference type="VEuPathDB" id="FungiDB:PV07_08141"/>
<dbReference type="AlphaFoldDB" id="A0A0D2CY17"/>
<evidence type="ECO:0000313" key="4">
    <source>
        <dbReference type="Proteomes" id="UP000054466"/>
    </source>
</evidence>
<dbReference type="PANTHER" id="PTHR28110:SF1">
    <property type="entry name" value="TRANSMEMBRANE PROTEIN"/>
    <property type="match status" value="1"/>
</dbReference>
<keyword evidence="2" id="KW-0732">Signal</keyword>
<dbReference type="GeneID" id="27347335"/>
<dbReference type="PANTHER" id="PTHR28110">
    <property type="entry name" value="TRANSMEMBRANE PROTEIN"/>
    <property type="match status" value="1"/>
</dbReference>
<accession>A0A0D2CY17</accession>
<evidence type="ECO:0000256" key="1">
    <source>
        <dbReference type="SAM" id="MobiDB-lite"/>
    </source>
</evidence>
<feature type="region of interest" description="Disordered" evidence="1">
    <location>
        <begin position="144"/>
        <end position="184"/>
    </location>
</feature>
<name>A0A0D2CY17_9EURO</name>
<dbReference type="RefSeq" id="XP_016248695.1">
    <property type="nucleotide sequence ID" value="XM_016395276.1"/>
</dbReference>
<dbReference type="EMBL" id="KN847043">
    <property type="protein sequence ID" value="KIW28479.1"/>
    <property type="molecule type" value="Genomic_DNA"/>
</dbReference>
<evidence type="ECO:0000256" key="2">
    <source>
        <dbReference type="SAM" id="SignalP"/>
    </source>
</evidence>